<dbReference type="PANTHER" id="PTHR31299:SF0">
    <property type="entry name" value="ESTERASE, PUTATIVE (AFU_ORTHOLOGUE AFUA_1G05850)-RELATED"/>
    <property type="match status" value="1"/>
</dbReference>
<dbReference type="Proteomes" id="UP001171916">
    <property type="component" value="Unassembled WGS sequence"/>
</dbReference>
<comment type="caution">
    <text evidence="1">The sequence shown here is derived from an EMBL/GenBank/DDBJ whole genome shotgun (WGS) entry which is preliminary data.</text>
</comment>
<name>A0ABT7YDF6_9BACT</name>
<dbReference type="SUPFAM" id="SSF159501">
    <property type="entry name" value="EreA/ChaN-like"/>
    <property type="match status" value="1"/>
</dbReference>
<dbReference type="PANTHER" id="PTHR31299">
    <property type="entry name" value="ESTERASE, PUTATIVE (AFU_ORTHOLOGUE AFUA_1G05850)-RELATED"/>
    <property type="match status" value="1"/>
</dbReference>
<dbReference type="Pfam" id="PF05139">
    <property type="entry name" value="Erythro_esteras"/>
    <property type="match status" value="1"/>
</dbReference>
<accession>A0ABT7YDF6</accession>
<dbReference type="InterPro" id="IPR052036">
    <property type="entry name" value="Hydrolase/PRTase-associated"/>
</dbReference>
<reference evidence="1" key="1">
    <citation type="submission" date="2023-06" db="EMBL/GenBank/DDBJ databases">
        <title>Robiginitalea aurantiacus sp. nov. and Algoriphagus sediminis sp. nov., isolated from coastal sediment.</title>
        <authorList>
            <person name="Zhou Z.Y."/>
            <person name="An J."/>
            <person name="Jia Y.W."/>
            <person name="Du Z.J."/>
        </authorList>
    </citation>
    <scope>NUCLEOTIDE SEQUENCE</scope>
    <source>
        <strain evidence="1">C2-7</strain>
    </source>
</reference>
<evidence type="ECO:0000313" key="2">
    <source>
        <dbReference type="Proteomes" id="UP001171916"/>
    </source>
</evidence>
<keyword evidence="2" id="KW-1185">Reference proteome</keyword>
<gene>
    <name evidence="1" type="ORF">QVH07_10295</name>
</gene>
<dbReference type="CDD" id="cd14728">
    <property type="entry name" value="Ere-like"/>
    <property type="match status" value="1"/>
</dbReference>
<protein>
    <submittedName>
        <fullName evidence="1">Erythromycin esterase family protein</fullName>
    </submittedName>
</protein>
<proteinExistence type="predicted"/>
<dbReference type="EMBL" id="JAUEPH010000004">
    <property type="protein sequence ID" value="MDN3204541.1"/>
    <property type="molecule type" value="Genomic_DNA"/>
</dbReference>
<dbReference type="Gene3D" id="3.40.1660.10">
    <property type="entry name" value="EreA-like (biosynthetic domain)"/>
    <property type="match status" value="1"/>
</dbReference>
<dbReference type="InterPro" id="IPR007815">
    <property type="entry name" value="Emycin_Estase"/>
</dbReference>
<dbReference type="RefSeq" id="WP_290000151.1">
    <property type="nucleotide sequence ID" value="NZ_JAUEPH010000004.1"/>
</dbReference>
<dbReference type="Gene3D" id="1.20.1440.30">
    <property type="entry name" value="Biosynthetic Protein domain"/>
    <property type="match status" value="1"/>
</dbReference>
<organism evidence="1 2">
    <name type="scientific">Algoriphagus sediminis</name>
    <dbReference type="NCBI Taxonomy" id="3057113"/>
    <lineage>
        <taxon>Bacteria</taxon>
        <taxon>Pseudomonadati</taxon>
        <taxon>Bacteroidota</taxon>
        <taxon>Cytophagia</taxon>
        <taxon>Cytophagales</taxon>
        <taxon>Cyclobacteriaceae</taxon>
        <taxon>Algoriphagus</taxon>
    </lineage>
</organism>
<sequence>MRISLLTIALLFSLHISLSDDDTLEWINENSIEIEDSNQNSELKEFDKAVPERFSNAKIFGFGEATHNSKEFFDLKAKFFRYLVENQDVKTFIMEDAFQAEKGINEWISGGEGEKETIANNFHIGFWYTKEVVNLLLWMRLYNKGRPKGEQLRFYGMDIQSGKGLNKEIRDFVKKNNLDIDEELLAIADDSSNQVFNSNQARGWAEKHMPKLRQIEKSINEFRDLNPNQRDEANVALRSINYLIQFTNYVEHTETEIRDSSMFENVKWIIENQTKNGKAFIWAHNEHINKAEMYYLGSRIKNLGRHLKDFYKEDYFSVGFDFGGGNLRGYINDKKEGGKWKNYYVPEPIKKTYAQTLWKADKEIFFLDMKEALLTDPTNFFSTKNRNILVAAGGYQPKPLHKVMVNKVYTDFYDGLIFVKNVSLPEPIN</sequence>
<evidence type="ECO:0000313" key="1">
    <source>
        <dbReference type="EMBL" id="MDN3204541.1"/>
    </source>
</evidence>
<dbReference type="Gene3D" id="3.30.1870.10">
    <property type="entry name" value="EreA-like, domain 2"/>
    <property type="match status" value="1"/>
</dbReference>